<sequence>MIRFIKGNLLESTAQALVNTVNTVGVMGKGIALQFKEAYPNNYILYRKACKDKLVRIGSMFITQEQNVYGINKIIVNFPTKTTWRKPSEYSYIEMGLKDLKDKILEYHIESIAIPPLGSHNGGLDWNIVKQMIISQLSDLNCEIILYEPNEAIIELMKSERVKLTPARAMLLYMLCSLVSEGEFASEFAAEKLAYFLQKFGAADSLKLQFRQYYYGPYSGKVRFVLHYLNGSYLKGVGQMEQKPFDPIWLSPDTFRDVQKFLANEENKPYEDICKKTASFLSGYYSNYLLELLSTVDFILHNNDDLKEWLIMKPQEVFELVVLHINQWSERKKYLFNNEEYVRLVLNHLYKIEKQNLIG</sequence>
<dbReference type="Pfam" id="PF01661">
    <property type="entry name" value="Macro"/>
    <property type="match status" value="1"/>
</dbReference>
<name>A0AA92TY80_9BACT</name>
<dbReference type="PROSITE" id="PS51154">
    <property type="entry name" value="MACRO"/>
    <property type="match status" value="1"/>
</dbReference>
<dbReference type="AlphaFoldDB" id="A0AA92TY80"/>
<dbReference type="GO" id="GO:0140291">
    <property type="term" value="P:peptidyl-glutamate ADP-deribosylation"/>
    <property type="evidence" value="ECO:0007669"/>
    <property type="project" value="TreeGrafter"/>
</dbReference>
<protein>
    <submittedName>
        <fullName evidence="3">Appr-1-p processing protein</fullName>
    </submittedName>
</protein>
<dbReference type="Proteomes" id="UP000283785">
    <property type="component" value="Unassembled WGS sequence"/>
</dbReference>
<reference evidence="3 4" key="1">
    <citation type="submission" date="2018-08" db="EMBL/GenBank/DDBJ databases">
        <title>A genome reference for cultivated species of the human gut microbiota.</title>
        <authorList>
            <person name="Zou Y."/>
            <person name="Xue W."/>
            <person name="Luo G."/>
        </authorList>
    </citation>
    <scope>NUCLEOTIDE SEQUENCE [LARGE SCALE GENOMIC DNA]</scope>
    <source>
        <strain evidence="3 4">AF12-50</strain>
    </source>
</reference>
<dbReference type="EMBL" id="QSAG01000021">
    <property type="protein sequence ID" value="RGW42010.1"/>
    <property type="molecule type" value="Genomic_DNA"/>
</dbReference>
<dbReference type="SUPFAM" id="SSF52949">
    <property type="entry name" value="Macro domain-like"/>
    <property type="match status" value="1"/>
</dbReference>
<dbReference type="InterPro" id="IPR002589">
    <property type="entry name" value="Macro_dom"/>
</dbReference>
<feature type="domain" description="Macro" evidence="2">
    <location>
        <begin position="1"/>
        <end position="165"/>
    </location>
</feature>
<dbReference type="SMART" id="SM00506">
    <property type="entry name" value="A1pp"/>
    <property type="match status" value="1"/>
</dbReference>
<evidence type="ECO:0000259" key="2">
    <source>
        <dbReference type="PROSITE" id="PS51154"/>
    </source>
</evidence>
<evidence type="ECO:0000313" key="3">
    <source>
        <dbReference type="EMBL" id="RGW42010.1"/>
    </source>
</evidence>
<evidence type="ECO:0000313" key="4">
    <source>
        <dbReference type="Proteomes" id="UP000283785"/>
    </source>
</evidence>
<gene>
    <name evidence="3" type="ORF">DWV76_10750</name>
</gene>
<dbReference type="InterPro" id="IPR043472">
    <property type="entry name" value="Macro_dom-like"/>
</dbReference>
<dbReference type="CDD" id="cd02901">
    <property type="entry name" value="Macro_Poa1p-like"/>
    <property type="match status" value="1"/>
</dbReference>
<dbReference type="PANTHER" id="PTHR12521:SF0">
    <property type="entry name" value="ADP-RIBOSE GLYCOHYDROLASE OARD1"/>
    <property type="match status" value="1"/>
</dbReference>
<comment type="caution">
    <text evidence="3">The sequence shown here is derived from an EMBL/GenBank/DDBJ whole genome shotgun (WGS) entry which is preliminary data.</text>
</comment>
<accession>A0AA92TY80</accession>
<comment type="catalytic activity">
    <reaction evidence="1">
        <text>an N-(ADP-alpha-D-ribosyl)-thymidine in DNA + H2O = a thymidine in DNA + ADP-D-ribose</text>
        <dbReference type="Rhea" id="RHEA:71655"/>
        <dbReference type="Rhea" id="RHEA-COMP:13556"/>
        <dbReference type="Rhea" id="RHEA-COMP:18051"/>
        <dbReference type="ChEBI" id="CHEBI:15377"/>
        <dbReference type="ChEBI" id="CHEBI:57967"/>
        <dbReference type="ChEBI" id="CHEBI:137386"/>
        <dbReference type="ChEBI" id="CHEBI:191199"/>
    </reaction>
    <physiologicalReaction direction="left-to-right" evidence="1">
        <dbReference type="Rhea" id="RHEA:71656"/>
    </physiologicalReaction>
</comment>
<dbReference type="RefSeq" id="WP_118065526.1">
    <property type="nucleotide sequence ID" value="NZ_QSAG01000021.1"/>
</dbReference>
<proteinExistence type="predicted"/>
<dbReference type="Gene3D" id="3.40.220.10">
    <property type="entry name" value="Leucine Aminopeptidase, subunit E, domain 1"/>
    <property type="match status" value="1"/>
</dbReference>
<evidence type="ECO:0000256" key="1">
    <source>
        <dbReference type="ARBA" id="ARBA00035885"/>
    </source>
</evidence>
<organism evidence="3 4">
    <name type="scientific">Segatella copri</name>
    <dbReference type="NCBI Taxonomy" id="165179"/>
    <lineage>
        <taxon>Bacteria</taxon>
        <taxon>Pseudomonadati</taxon>
        <taxon>Bacteroidota</taxon>
        <taxon>Bacteroidia</taxon>
        <taxon>Bacteroidales</taxon>
        <taxon>Prevotellaceae</taxon>
        <taxon>Segatella</taxon>
    </lineage>
</organism>
<dbReference type="PANTHER" id="PTHR12521">
    <property type="entry name" value="PROTEIN C6ORF130"/>
    <property type="match status" value="1"/>
</dbReference>
<dbReference type="InterPro" id="IPR050892">
    <property type="entry name" value="ADP-ribose_metab_enzymes"/>
</dbReference>